<evidence type="ECO:0000313" key="3">
    <source>
        <dbReference type="Proteomes" id="UP000189733"/>
    </source>
</evidence>
<gene>
    <name evidence="2" type="ORF">SAMN02745702_00848</name>
</gene>
<proteinExistence type="predicted"/>
<reference evidence="2 3" key="1">
    <citation type="submission" date="2017-02" db="EMBL/GenBank/DDBJ databases">
        <authorList>
            <person name="Peterson S.W."/>
        </authorList>
    </citation>
    <scope>NUCLEOTIDE SEQUENCE [LARGE SCALE GENOMIC DNA]</scope>
    <source>
        <strain evidence="2 3">DSM 18034</strain>
    </source>
</reference>
<dbReference type="EMBL" id="FUYA01000002">
    <property type="protein sequence ID" value="SKA67549.1"/>
    <property type="molecule type" value="Genomic_DNA"/>
</dbReference>
<evidence type="ECO:0008006" key="4">
    <source>
        <dbReference type="Google" id="ProtNLM"/>
    </source>
</evidence>
<dbReference type="RefSeq" id="WP_078684152.1">
    <property type="nucleotide sequence ID" value="NZ_FUYA01000002.1"/>
</dbReference>
<accession>A0A1T4VRK2</accession>
<protein>
    <recommendedName>
        <fullName evidence="4">Lipoprotein</fullName>
    </recommendedName>
</protein>
<feature type="chain" id="PRO_5012798063" description="Lipoprotein" evidence="1">
    <location>
        <begin position="19"/>
        <end position="171"/>
    </location>
</feature>
<keyword evidence="3" id="KW-1185">Reference proteome</keyword>
<organism evidence="2 3">
    <name type="scientific">Desulfobaculum bizertense DSM 18034</name>
    <dbReference type="NCBI Taxonomy" id="1121442"/>
    <lineage>
        <taxon>Bacteria</taxon>
        <taxon>Pseudomonadati</taxon>
        <taxon>Thermodesulfobacteriota</taxon>
        <taxon>Desulfovibrionia</taxon>
        <taxon>Desulfovibrionales</taxon>
        <taxon>Desulfovibrionaceae</taxon>
        <taxon>Desulfobaculum</taxon>
    </lineage>
</organism>
<evidence type="ECO:0000313" key="2">
    <source>
        <dbReference type="EMBL" id="SKA67549.1"/>
    </source>
</evidence>
<evidence type="ECO:0000256" key="1">
    <source>
        <dbReference type="SAM" id="SignalP"/>
    </source>
</evidence>
<feature type="signal peptide" evidence="1">
    <location>
        <begin position="1"/>
        <end position="18"/>
    </location>
</feature>
<name>A0A1T4VRK2_9BACT</name>
<dbReference type="Proteomes" id="UP000189733">
    <property type="component" value="Unassembled WGS sequence"/>
</dbReference>
<sequence length="171" mass="19218">MKKAVLWMFMMCFVVCSAGCMGEGLPSDKPLSLTGYGTENFDGQSHLDLRAIEGGKVLLSCWNEEFKIEFDVPLESLLELVEKGRKLGEAIPEDKVYLDEYIGEMKNNDRIGVYQKVQFSVYTGDRNRKYLLGLTLFRFCPVGGDGDDTGDVTICLIPEKVEKLEKILRAS</sequence>
<keyword evidence="1" id="KW-0732">Signal</keyword>
<dbReference type="AlphaFoldDB" id="A0A1T4VRK2"/>